<reference evidence="3" key="1">
    <citation type="submission" date="2025-08" db="UniProtKB">
        <authorList>
            <consortium name="RefSeq"/>
        </authorList>
    </citation>
    <scope>IDENTIFICATION</scope>
    <source>
        <tissue evidence="3">Muscle</tissue>
    </source>
</reference>
<proteinExistence type="predicted"/>
<dbReference type="RefSeq" id="XP_022242319.1">
    <property type="nucleotide sequence ID" value="XM_022386611.1"/>
</dbReference>
<sequence>MEIKNTGSSLPSQALNGETSTWIPAEITAETLEKYLNIEKEIQSYEKRHVLENYQVKTEQLEQLEKKVEELEETQKQLEEQAMKLQAVVDADGASDQNVKEFLIEKTENGQELTKEQEDFVDALNRQEIIKRELESTNQQRDSLKEEVAILTEDGEKVQKFYEERDELLDSIFGGDYGSDLENRLEKEVDLLKEQKNHMNQAHFKWRQGHMMIKQAAIQLGLGVQKWKEIPEIPTDELEKRYYCAAEARNNLVAASQNLQGAHRYLPNVIFPYCAHEEVETLNKAITYIFTDMQTTERHEHAMSCYHVIYRRSGALRQWFEQVLNTTIAQDLSRLTEECKLKSLELRRERIRLIGERIKAMTGKDIDFVLDIENEGDDAATDGQVTQLFEAEKVEGEGSTLAPGLQMPPAPTPVPLTDLAPPPSNEEIFGKIDELKKRHETQVQDFQKSQAMNHARMEVGLKEKLNARRNRRNRLQMHSEELQALETAA</sequence>
<dbReference type="PANTHER" id="PTHR21974:SF2">
    <property type="entry name" value="RE15880P"/>
    <property type="match status" value="1"/>
</dbReference>
<feature type="coiled-coil region" evidence="1">
    <location>
        <begin position="28"/>
        <end position="91"/>
    </location>
</feature>
<feature type="coiled-coil region" evidence="1">
    <location>
        <begin position="127"/>
        <end position="154"/>
    </location>
</feature>
<evidence type="ECO:0000313" key="3">
    <source>
        <dbReference type="RefSeq" id="XP_022242319.1"/>
    </source>
</evidence>
<dbReference type="Proteomes" id="UP000694941">
    <property type="component" value="Unplaced"/>
</dbReference>
<protein>
    <submittedName>
        <fullName evidence="3">Uncharacterized protein LOC106460009</fullName>
    </submittedName>
</protein>
<accession>A0ABM1SFB4</accession>
<gene>
    <name evidence="3" type="primary">LOC106460009</name>
</gene>
<keyword evidence="2" id="KW-1185">Reference proteome</keyword>
<keyword evidence="1" id="KW-0175">Coiled coil</keyword>
<name>A0ABM1SFB4_LIMPO</name>
<dbReference type="GeneID" id="106460009"/>
<organism evidence="2 3">
    <name type="scientific">Limulus polyphemus</name>
    <name type="common">Atlantic horseshoe crab</name>
    <dbReference type="NCBI Taxonomy" id="6850"/>
    <lineage>
        <taxon>Eukaryota</taxon>
        <taxon>Metazoa</taxon>
        <taxon>Ecdysozoa</taxon>
        <taxon>Arthropoda</taxon>
        <taxon>Chelicerata</taxon>
        <taxon>Merostomata</taxon>
        <taxon>Xiphosura</taxon>
        <taxon>Limulidae</taxon>
        <taxon>Limulus</taxon>
    </lineage>
</organism>
<evidence type="ECO:0000256" key="1">
    <source>
        <dbReference type="SAM" id="Coils"/>
    </source>
</evidence>
<evidence type="ECO:0000313" key="2">
    <source>
        <dbReference type="Proteomes" id="UP000694941"/>
    </source>
</evidence>
<dbReference type="PANTHER" id="PTHR21974">
    <property type="entry name" value="RE15880P"/>
    <property type="match status" value="1"/>
</dbReference>